<evidence type="ECO:0000256" key="2">
    <source>
        <dbReference type="ARBA" id="ARBA00047984"/>
    </source>
</evidence>
<proteinExistence type="predicted"/>
<sequence length="108" mass="12031">MVLITSATLDGDKVSQFFSNCPVLNVPGKLYPVEILYSNEHPKSYLESSLKTALDIHIKEPEGDVLIFMTGQDDIEKLVSKLEDRVRSLDFRICLGCHNPSSSRFSAA</sequence>
<dbReference type="GO" id="GO:0003724">
    <property type="term" value="F:RNA helicase activity"/>
    <property type="evidence" value="ECO:0007669"/>
    <property type="project" value="UniProtKB-EC"/>
</dbReference>
<dbReference type="PANTHER" id="PTHR18934">
    <property type="entry name" value="ATP-DEPENDENT RNA HELICASE"/>
    <property type="match status" value="1"/>
</dbReference>
<dbReference type="Proteomes" id="UP000238479">
    <property type="component" value="Chromosome 2"/>
</dbReference>
<evidence type="ECO:0000313" key="3">
    <source>
        <dbReference type="EMBL" id="PRQ52128.1"/>
    </source>
</evidence>
<organism evidence="3 4">
    <name type="scientific">Rosa chinensis</name>
    <name type="common">China rose</name>
    <dbReference type="NCBI Taxonomy" id="74649"/>
    <lineage>
        <taxon>Eukaryota</taxon>
        <taxon>Viridiplantae</taxon>
        <taxon>Streptophyta</taxon>
        <taxon>Embryophyta</taxon>
        <taxon>Tracheophyta</taxon>
        <taxon>Spermatophyta</taxon>
        <taxon>Magnoliopsida</taxon>
        <taxon>eudicotyledons</taxon>
        <taxon>Gunneridae</taxon>
        <taxon>Pentapetalae</taxon>
        <taxon>rosids</taxon>
        <taxon>fabids</taxon>
        <taxon>Rosales</taxon>
        <taxon>Rosaceae</taxon>
        <taxon>Rosoideae</taxon>
        <taxon>Rosoideae incertae sedis</taxon>
        <taxon>Rosa</taxon>
    </lineage>
</organism>
<comment type="catalytic activity">
    <reaction evidence="2">
        <text>ATP + H2O = ADP + phosphate + H(+)</text>
        <dbReference type="Rhea" id="RHEA:13065"/>
        <dbReference type="ChEBI" id="CHEBI:15377"/>
        <dbReference type="ChEBI" id="CHEBI:15378"/>
        <dbReference type="ChEBI" id="CHEBI:30616"/>
        <dbReference type="ChEBI" id="CHEBI:43474"/>
        <dbReference type="ChEBI" id="CHEBI:456216"/>
        <dbReference type="EC" id="3.6.4.13"/>
    </reaction>
</comment>
<gene>
    <name evidence="3" type="ORF">RchiOBHm_Chr2g0152111</name>
</gene>
<reference evidence="3 4" key="1">
    <citation type="journal article" date="2018" name="Nat. Genet.">
        <title>The Rosa genome provides new insights in the design of modern roses.</title>
        <authorList>
            <person name="Bendahmane M."/>
        </authorList>
    </citation>
    <scope>NUCLEOTIDE SEQUENCE [LARGE SCALE GENOMIC DNA]</scope>
    <source>
        <strain evidence="4">cv. Old Blush</strain>
    </source>
</reference>
<evidence type="ECO:0000313" key="4">
    <source>
        <dbReference type="Proteomes" id="UP000238479"/>
    </source>
</evidence>
<dbReference type="GO" id="GO:0016887">
    <property type="term" value="F:ATP hydrolysis activity"/>
    <property type="evidence" value="ECO:0007669"/>
    <property type="project" value="RHEA"/>
</dbReference>
<keyword evidence="3" id="KW-0378">Hydrolase</keyword>
<protein>
    <recommendedName>
        <fullName evidence="1">RNA helicase</fullName>
        <ecNumber evidence="1">3.6.4.13</ecNumber>
    </recommendedName>
</protein>
<dbReference type="GO" id="GO:0003723">
    <property type="term" value="F:RNA binding"/>
    <property type="evidence" value="ECO:0007669"/>
    <property type="project" value="TreeGrafter"/>
</dbReference>
<dbReference type="AlphaFoldDB" id="A0A2P6S0B2"/>
<dbReference type="Gene3D" id="3.40.50.300">
    <property type="entry name" value="P-loop containing nucleotide triphosphate hydrolases"/>
    <property type="match status" value="1"/>
</dbReference>
<keyword evidence="3" id="KW-0347">Helicase</keyword>
<evidence type="ECO:0000256" key="1">
    <source>
        <dbReference type="ARBA" id="ARBA00012552"/>
    </source>
</evidence>
<dbReference type="EC" id="3.6.4.13" evidence="1"/>
<keyword evidence="3" id="KW-0547">Nucleotide-binding</keyword>
<dbReference type="InterPro" id="IPR027417">
    <property type="entry name" value="P-loop_NTPase"/>
</dbReference>
<keyword evidence="4" id="KW-1185">Reference proteome</keyword>
<dbReference type="STRING" id="74649.A0A2P6S0B2"/>
<dbReference type="EMBL" id="PDCK01000040">
    <property type="protein sequence ID" value="PRQ52128.1"/>
    <property type="molecule type" value="Genomic_DNA"/>
</dbReference>
<name>A0A2P6S0B2_ROSCH</name>
<dbReference type="Gramene" id="PRQ52128">
    <property type="protein sequence ID" value="PRQ52128"/>
    <property type="gene ID" value="RchiOBHm_Chr2g0152111"/>
</dbReference>
<keyword evidence="3" id="KW-0067">ATP-binding</keyword>
<comment type="caution">
    <text evidence="3">The sequence shown here is derived from an EMBL/GenBank/DDBJ whole genome shotgun (WGS) entry which is preliminary data.</text>
</comment>
<dbReference type="SUPFAM" id="SSF52540">
    <property type="entry name" value="P-loop containing nucleoside triphosphate hydrolases"/>
    <property type="match status" value="1"/>
</dbReference>
<dbReference type="PANTHER" id="PTHR18934:SF234">
    <property type="entry name" value="PRE-MRNA-SPLICING FACTOR ATP-DEPENDENT RNA HELICASE DEAH4-RELATED"/>
    <property type="match status" value="1"/>
</dbReference>
<accession>A0A2P6S0B2</accession>